<dbReference type="AlphaFoldDB" id="A0A346B2J1"/>
<dbReference type="Pfam" id="PF12682">
    <property type="entry name" value="Flavodoxin_4"/>
    <property type="match status" value="1"/>
</dbReference>
<dbReference type="KEGG" id="meg:DKB62_02115"/>
<sequence length="188" mass="20002">MLVGCGVSESGSASAAAPQAKAGAIADTIDGGLQGKKVLVAYYSWSGNTKAVAEQIQRETGADIFFIQPQTPYPGDYRECVDIAKKEMNENARPAVANTVDNMDQYDVVFVGYPIWWGKAPMFVYTFLESYNFQGKTVVPFCTTGGTPISGSMADAQKSAAGAQLVRGSDSSDPAAVSKWLKDIHAVQ</sequence>
<evidence type="ECO:0000313" key="2">
    <source>
        <dbReference type="EMBL" id="AXL22334.1"/>
    </source>
</evidence>
<dbReference type="GO" id="GO:0016651">
    <property type="term" value="F:oxidoreductase activity, acting on NAD(P)H"/>
    <property type="evidence" value="ECO:0007669"/>
    <property type="project" value="UniProtKB-ARBA"/>
</dbReference>
<dbReference type="SUPFAM" id="SSF52218">
    <property type="entry name" value="Flavoproteins"/>
    <property type="match status" value="1"/>
</dbReference>
<evidence type="ECO:0000259" key="1">
    <source>
        <dbReference type="Pfam" id="PF12682"/>
    </source>
</evidence>
<dbReference type="InterPro" id="IPR029039">
    <property type="entry name" value="Flavoprotein-like_sf"/>
</dbReference>
<keyword evidence="3" id="KW-1185">Reference proteome</keyword>
<proteinExistence type="predicted"/>
<accession>A0A346B2J1</accession>
<dbReference type="InterPro" id="IPR008254">
    <property type="entry name" value="Flavodoxin/NO_synth"/>
</dbReference>
<dbReference type="Proteomes" id="UP000254337">
    <property type="component" value="Chromosome"/>
</dbReference>
<dbReference type="OrthoDB" id="9806505at2"/>
<dbReference type="Gene3D" id="3.40.50.360">
    <property type="match status" value="1"/>
</dbReference>
<feature type="domain" description="Flavodoxin-like" evidence="1">
    <location>
        <begin position="37"/>
        <end position="169"/>
    </location>
</feature>
<dbReference type="PANTHER" id="PTHR39201:SF1">
    <property type="entry name" value="FLAVODOXIN-LIKE DOMAIN-CONTAINING PROTEIN"/>
    <property type="match status" value="1"/>
</dbReference>
<gene>
    <name evidence="2" type="ORF">DKB62_02115</name>
</gene>
<dbReference type="EMBL" id="CP029462">
    <property type="protein sequence ID" value="AXL22334.1"/>
    <property type="molecule type" value="Genomic_DNA"/>
</dbReference>
<name>A0A346B2J1_9FIRM</name>
<reference evidence="2 3" key="1">
    <citation type="submission" date="2018-05" db="EMBL/GenBank/DDBJ databases">
        <title>Complete genome sequence of Megasphaera sp. AJH120T, isolated from the ceca of a chicken.</title>
        <authorList>
            <person name="Maki J."/>
            <person name="Looft T."/>
        </authorList>
    </citation>
    <scope>NUCLEOTIDE SEQUENCE [LARGE SCALE GENOMIC DNA]</scope>
    <source>
        <strain evidence="2 3">AJH120</strain>
    </source>
</reference>
<organism evidence="2 3">
    <name type="scientific">Megasphaera stantonii</name>
    <dbReference type="NCBI Taxonomy" id="2144175"/>
    <lineage>
        <taxon>Bacteria</taxon>
        <taxon>Bacillati</taxon>
        <taxon>Bacillota</taxon>
        <taxon>Negativicutes</taxon>
        <taxon>Veillonellales</taxon>
        <taxon>Veillonellaceae</taxon>
        <taxon>Megasphaera</taxon>
    </lineage>
</organism>
<evidence type="ECO:0000313" key="3">
    <source>
        <dbReference type="Proteomes" id="UP000254337"/>
    </source>
</evidence>
<dbReference type="PANTHER" id="PTHR39201">
    <property type="entry name" value="EXPORTED PROTEIN-RELATED"/>
    <property type="match status" value="1"/>
</dbReference>
<dbReference type="GO" id="GO:0010181">
    <property type="term" value="F:FMN binding"/>
    <property type="evidence" value="ECO:0007669"/>
    <property type="project" value="InterPro"/>
</dbReference>
<protein>
    <recommendedName>
        <fullName evidence="1">Flavodoxin-like domain-containing protein</fullName>
    </recommendedName>
</protein>